<dbReference type="SUPFAM" id="SSF53790">
    <property type="entry name" value="Tetrapyrrole methylase"/>
    <property type="match status" value="1"/>
</dbReference>
<protein>
    <submittedName>
        <fullName evidence="3">Nucleoside triphosphate pyrophosphohydrolase</fullName>
        <ecNumber evidence="3">3.6.1.9</ecNumber>
    </submittedName>
</protein>
<comment type="caution">
    <text evidence="3">The sequence shown here is derived from an EMBL/GenBank/DDBJ whole genome shotgun (WGS) entry which is preliminary data.</text>
</comment>
<dbReference type="EMBL" id="VTPS01000008">
    <property type="protein sequence ID" value="TZE82123.1"/>
    <property type="molecule type" value="Genomic_DNA"/>
</dbReference>
<dbReference type="InterPro" id="IPR035996">
    <property type="entry name" value="4pyrrol_Methylase_sf"/>
</dbReference>
<dbReference type="PIRSF" id="PIRSF002845">
    <property type="entry name" value="Ttrprl_mtas_MazG"/>
    <property type="match status" value="1"/>
</dbReference>
<dbReference type="EC" id="3.6.1.9" evidence="3"/>
<proteinExistence type="predicted"/>
<dbReference type="GO" id="GO:0006203">
    <property type="term" value="P:dGTP catabolic process"/>
    <property type="evidence" value="ECO:0007669"/>
    <property type="project" value="TreeGrafter"/>
</dbReference>
<dbReference type="RefSeq" id="WP_149545140.1">
    <property type="nucleotide sequence ID" value="NZ_VTPS01000008.1"/>
</dbReference>
<dbReference type="PANTHER" id="PTHR30522">
    <property type="entry name" value="NUCLEOSIDE TRIPHOSPHATE PYROPHOSPHOHYDROLASE"/>
    <property type="match status" value="1"/>
</dbReference>
<dbReference type="AlphaFoldDB" id="A0A5D8QF28"/>
<dbReference type="CDD" id="cd11529">
    <property type="entry name" value="NTP-PPase_MazG_Cterm"/>
    <property type="match status" value="1"/>
</dbReference>
<dbReference type="InterPro" id="IPR035013">
    <property type="entry name" value="YabN_N"/>
</dbReference>
<name>A0A5D8QF28_9THEO</name>
<dbReference type="NCBIfam" id="NF007113">
    <property type="entry name" value="PRK09562.1"/>
    <property type="match status" value="1"/>
</dbReference>
<feature type="domain" description="NTP pyrophosphohydrolase MazG-like" evidence="2">
    <location>
        <begin position="392"/>
        <end position="450"/>
    </location>
</feature>
<evidence type="ECO:0000259" key="1">
    <source>
        <dbReference type="Pfam" id="PF00590"/>
    </source>
</evidence>
<organism evidence="3 4">
    <name type="scientific">Calorimonas adulescens</name>
    <dbReference type="NCBI Taxonomy" id="2606906"/>
    <lineage>
        <taxon>Bacteria</taxon>
        <taxon>Bacillati</taxon>
        <taxon>Bacillota</taxon>
        <taxon>Clostridia</taxon>
        <taxon>Thermoanaerobacterales</taxon>
        <taxon>Thermoanaerobacteraceae</taxon>
        <taxon>Calorimonas</taxon>
    </lineage>
</organism>
<dbReference type="Pfam" id="PF00590">
    <property type="entry name" value="TP_methylase"/>
    <property type="match status" value="1"/>
</dbReference>
<dbReference type="FunFam" id="1.10.287.1080:FF:000003">
    <property type="entry name" value="Nucleoside triphosphate pyrophosphohydrolase"/>
    <property type="match status" value="1"/>
</dbReference>
<dbReference type="GO" id="GO:0006950">
    <property type="term" value="P:response to stress"/>
    <property type="evidence" value="ECO:0007669"/>
    <property type="project" value="UniProtKB-ARBA"/>
</dbReference>
<dbReference type="Gene3D" id="1.10.287.1080">
    <property type="entry name" value="MazG-like"/>
    <property type="match status" value="2"/>
</dbReference>
<dbReference type="GO" id="GO:0046076">
    <property type="term" value="P:dTTP catabolic process"/>
    <property type="evidence" value="ECO:0007669"/>
    <property type="project" value="TreeGrafter"/>
</dbReference>
<dbReference type="Pfam" id="PF03819">
    <property type="entry name" value="MazG"/>
    <property type="match status" value="2"/>
</dbReference>
<dbReference type="Proteomes" id="UP000322976">
    <property type="component" value="Unassembled WGS sequence"/>
</dbReference>
<dbReference type="GO" id="GO:0046081">
    <property type="term" value="P:dUTP catabolic process"/>
    <property type="evidence" value="ECO:0007669"/>
    <property type="project" value="TreeGrafter"/>
</dbReference>
<dbReference type="InterPro" id="IPR000878">
    <property type="entry name" value="4pyrrol_Mease"/>
</dbReference>
<evidence type="ECO:0000259" key="2">
    <source>
        <dbReference type="Pfam" id="PF03819"/>
    </source>
</evidence>
<keyword evidence="4" id="KW-1185">Reference proteome</keyword>
<dbReference type="CDD" id="cd11528">
    <property type="entry name" value="NTP-PPase_MazG_Nterm"/>
    <property type="match status" value="1"/>
</dbReference>
<accession>A0A5D8QF28</accession>
<gene>
    <name evidence="3" type="primary">mazG</name>
    <name evidence="3" type="ORF">FWJ32_06430</name>
</gene>
<dbReference type="GO" id="GO:0046047">
    <property type="term" value="P:TTP catabolic process"/>
    <property type="evidence" value="ECO:0007669"/>
    <property type="project" value="TreeGrafter"/>
</dbReference>
<dbReference type="InterPro" id="IPR004518">
    <property type="entry name" value="MazG-like_dom"/>
</dbReference>
<dbReference type="InterPro" id="IPR014777">
    <property type="entry name" value="4pyrrole_Mease_sub1"/>
</dbReference>
<sequence length="491" mass="56869">MSPVIHILGLGPGKGYITVDTLEVLKKSARVFLRTEVHPGVEELKSMGIVYTSFDECYNTHESFEGVYEEIVERLLSYAEEYVEISYAVPGSPMVDEKTVEKLIDRAADMGIELDIRPGMSFIDAMAAELRFDLRNIMLLDATDFEPYSIDTSLGVIISQVYDKFIASEVKIKLSRVYDDNTLVTVISGAGNGDMMRKVEIPLYQLDRIEWIDHLTSVYIRPMGFEDRERHGFEDFKYIMDRLRRDCPWDKKQTHESLRQYLLEETYEVLEAIDLDDDEKLMEELGDLMLQIFFHAKIAEEKGNFDIYDVVDRVSKKMILRHPHVFGDVKVSSSDDVLKNWAKIKKEEKRQKTQTEVMESIPHNLPALMLSCKVQDKAAEVGFDWDDVDGAMEKVYEEMEELREVYKGTDTDRMEEELGDLLFAVVNVARFLNIQPELALKRTADKFISRFCYIEKAAERKNQRLQDMSLDDMNVLWEEAKVNKTGKKNQK</sequence>
<reference evidence="3 4" key="1">
    <citation type="submission" date="2019-08" db="EMBL/GenBank/DDBJ databases">
        <title>Calorimonas adulescens gen. nov., sp. nov., an anaerobic thermophilic bacterium from Sakhalin hot spring.</title>
        <authorList>
            <person name="Khomyakova M.A."/>
            <person name="Merkel A.Y."/>
            <person name="Novikov A."/>
            <person name="Bonch-Osmolovskaya E.A."/>
            <person name="Slobodkin A.I."/>
        </authorList>
    </citation>
    <scope>NUCLEOTIDE SEQUENCE [LARGE SCALE GENOMIC DNA]</scope>
    <source>
        <strain evidence="3 4">A05MB</strain>
    </source>
</reference>
<evidence type="ECO:0000313" key="3">
    <source>
        <dbReference type="EMBL" id="TZE82123.1"/>
    </source>
</evidence>
<feature type="domain" description="NTP pyrophosphohydrolase MazG-like" evidence="2">
    <location>
        <begin position="253"/>
        <end position="326"/>
    </location>
</feature>
<dbReference type="InterPro" id="IPR011551">
    <property type="entry name" value="NTP_PyrPHydrolase_MazG"/>
</dbReference>
<dbReference type="GO" id="GO:0047429">
    <property type="term" value="F:nucleoside triphosphate diphosphatase activity"/>
    <property type="evidence" value="ECO:0007669"/>
    <property type="project" value="UniProtKB-EC"/>
</dbReference>
<dbReference type="CDD" id="cd11723">
    <property type="entry name" value="YabN_N_like"/>
    <property type="match status" value="1"/>
</dbReference>
<dbReference type="SUPFAM" id="SSF101386">
    <property type="entry name" value="all-alpha NTP pyrophosphatases"/>
    <property type="match status" value="2"/>
</dbReference>
<dbReference type="FunFam" id="1.10.287.1080:FF:000001">
    <property type="entry name" value="Nucleoside triphosphate pyrophosphohydrolase"/>
    <property type="match status" value="1"/>
</dbReference>
<dbReference type="InterPro" id="IPR048011">
    <property type="entry name" value="NTP-PPase_MazG-like_C"/>
</dbReference>
<dbReference type="PANTHER" id="PTHR30522:SF0">
    <property type="entry name" value="NUCLEOSIDE TRIPHOSPHATE PYROPHOSPHOHYDROLASE"/>
    <property type="match status" value="1"/>
</dbReference>
<feature type="domain" description="Tetrapyrrole methylase" evidence="1">
    <location>
        <begin position="5"/>
        <end position="192"/>
    </location>
</feature>
<evidence type="ECO:0000313" key="4">
    <source>
        <dbReference type="Proteomes" id="UP000322976"/>
    </source>
</evidence>
<keyword evidence="3" id="KW-0378">Hydrolase</keyword>
<dbReference type="GO" id="GO:0008168">
    <property type="term" value="F:methyltransferase activity"/>
    <property type="evidence" value="ECO:0007669"/>
    <property type="project" value="InterPro"/>
</dbReference>
<dbReference type="InterPro" id="IPR024180">
    <property type="entry name" value="Tetrapyrrole_Mease/MazG_pred"/>
</dbReference>
<dbReference type="InterPro" id="IPR048015">
    <property type="entry name" value="NTP-PPase_MazG-like_N"/>
</dbReference>
<dbReference type="NCBIfam" id="TIGR00444">
    <property type="entry name" value="mazG"/>
    <property type="match status" value="1"/>
</dbReference>
<dbReference type="Gene3D" id="3.40.1010.10">
    <property type="entry name" value="Cobalt-precorrin-4 Transmethylase, Domain 1"/>
    <property type="match status" value="1"/>
</dbReference>
<dbReference type="GO" id="GO:0046061">
    <property type="term" value="P:dATP catabolic process"/>
    <property type="evidence" value="ECO:0007669"/>
    <property type="project" value="TreeGrafter"/>
</dbReference>
<dbReference type="GO" id="GO:0046052">
    <property type="term" value="P:UTP catabolic process"/>
    <property type="evidence" value="ECO:0007669"/>
    <property type="project" value="TreeGrafter"/>
</dbReference>